<name>A0A1G6AGU5_9STRE</name>
<keyword evidence="2" id="KW-1185">Reference proteome</keyword>
<sequence>MILSKFDKQCVRLVDTLGNIFEGNCTYQDKYFNQQEYGRKEEALKISTFLFYKSDIKELESLENNRGPYGNFSAPYGLLEKVTVEDGIDAIKDVFFSEENAHIYRLLLCLDDFLFENSRASLDVSEVIQALDELLEFELDETSRIQAQHLLERLRKSQQQ</sequence>
<dbReference type="AlphaFoldDB" id="A0A1G6AGU5"/>
<organism evidence="1 2">
    <name type="scientific">Streptococcus henryi</name>
    <dbReference type="NCBI Taxonomy" id="439219"/>
    <lineage>
        <taxon>Bacteria</taxon>
        <taxon>Bacillati</taxon>
        <taxon>Bacillota</taxon>
        <taxon>Bacilli</taxon>
        <taxon>Lactobacillales</taxon>
        <taxon>Streptococcaceae</taxon>
        <taxon>Streptococcus</taxon>
    </lineage>
</organism>
<protein>
    <submittedName>
        <fullName evidence="1">Uncharacterized protein</fullName>
    </submittedName>
</protein>
<accession>A0A1G6AGU5</accession>
<dbReference type="EMBL" id="FMXP01000004">
    <property type="protein sequence ID" value="SDB07550.1"/>
    <property type="molecule type" value="Genomic_DNA"/>
</dbReference>
<dbReference type="STRING" id="439219.SAMN02910293_00379"/>
<gene>
    <name evidence="1" type="ORF">SAMN02910293_00379</name>
</gene>
<evidence type="ECO:0000313" key="2">
    <source>
        <dbReference type="Proteomes" id="UP000182508"/>
    </source>
</evidence>
<proteinExistence type="predicted"/>
<evidence type="ECO:0000313" key="1">
    <source>
        <dbReference type="EMBL" id="SDB07550.1"/>
    </source>
</evidence>
<reference evidence="1 2" key="1">
    <citation type="submission" date="2016-10" db="EMBL/GenBank/DDBJ databases">
        <authorList>
            <person name="de Groot N.N."/>
        </authorList>
    </citation>
    <scope>NUCLEOTIDE SEQUENCE [LARGE SCALE GENOMIC DNA]</scope>
    <source>
        <strain evidence="1 2">A-4</strain>
    </source>
</reference>
<dbReference type="Proteomes" id="UP000182508">
    <property type="component" value="Unassembled WGS sequence"/>
</dbReference>
<dbReference type="RefSeq" id="WP_074485119.1">
    <property type="nucleotide sequence ID" value="NZ_FMXP01000004.1"/>
</dbReference>